<dbReference type="EMBL" id="QEQK01000012">
    <property type="protein sequence ID" value="PWN55236.1"/>
    <property type="molecule type" value="Genomic_DNA"/>
</dbReference>
<dbReference type="PROSITE" id="PS51387">
    <property type="entry name" value="FAD_PCMH"/>
    <property type="match status" value="1"/>
</dbReference>
<name>A0A383XRI2_9GAMM</name>
<dbReference type="InterPro" id="IPR036318">
    <property type="entry name" value="FAD-bd_PCMH-like_sf"/>
</dbReference>
<keyword evidence="5" id="KW-1185">Reference proteome</keyword>
<dbReference type="AlphaFoldDB" id="A0A383XRI2"/>
<evidence type="ECO:0000313" key="5">
    <source>
        <dbReference type="Proteomes" id="UP000251800"/>
    </source>
</evidence>
<reference evidence="4 5" key="1">
    <citation type="submission" date="2018-05" db="EMBL/GenBank/DDBJ databases">
        <title>Abyssibacter profundi OUC007T gen. nov., sp. nov, a marine bacterium isolated from seawater of the Mariana Trench.</title>
        <authorList>
            <person name="Zhou S."/>
        </authorList>
    </citation>
    <scope>NUCLEOTIDE SEQUENCE [LARGE SCALE GENOMIC DNA]</scope>
    <source>
        <strain evidence="4 5">OUC007</strain>
    </source>
</reference>
<dbReference type="InterPro" id="IPR016167">
    <property type="entry name" value="FAD-bd_PCMH_sub1"/>
</dbReference>
<dbReference type="InterPro" id="IPR010031">
    <property type="entry name" value="FAD_lactone_oxidase-like"/>
</dbReference>
<dbReference type="NCBIfam" id="TIGR01679">
    <property type="entry name" value="bact_FAD_ox"/>
    <property type="match status" value="1"/>
</dbReference>
<keyword evidence="1" id="KW-0274">FAD</keyword>
<dbReference type="GO" id="GO:0003885">
    <property type="term" value="F:D-arabinono-1,4-lactone oxidase activity"/>
    <property type="evidence" value="ECO:0007669"/>
    <property type="project" value="InterPro"/>
</dbReference>
<evidence type="ECO:0000256" key="1">
    <source>
        <dbReference type="ARBA" id="ARBA00022827"/>
    </source>
</evidence>
<dbReference type="Gene3D" id="3.30.43.10">
    <property type="entry name" value="Uridine Diphospho-n-acetylenolpyruvylglucosamine Reductase, domain 2"/>
    <property type="match status" value="1"/>
</dbReference>
<dbReference type="Gene3D" id="3.30.70.2520">
    <property type="match status" value="1"/>
</dbReference>
<evidence type="ECO:0000256" key="2">
    <source>
        <dbReference type="ARBA" id="ARBA00023002"/>
    </source>
</evidence>
<evidence type="ECO:0000259" key="3">
    <source>
        <dbReference type="PROSITE" id="PS51387"/>
    </source>
</evidence>
<dbReference type="InterPro" id="IPR016171">
    <property type="entry name" value="Vanillyl_alc_oxidase_C-sub2"/>
</dbReference>
<sequence length="469" mass="51944">MKRRDLLTGSAGLVLTMPLAGCDDYGAANMPQPPAAVVGADGQRRLPWQNWSGYQSSLPERRLAPASEDELARLLADSRGTIRPVGSGHSFTPLVPTDDTLISLRHFSGLLQHDPQALTATVGGGSRLGSLGEPLHAAGQALINMPDIDAQTLAGSMATATHGTGAQLGALHTAAIALRLVTPTGEALDCSPSLRPELFAAAQVSLGALGVITQVTLQNVPTTRMKRRVWVEPFDELVERFDSLAAAHHSFEMYCIPHCDHAVGITIDPTDEPLQPRGPEQDNDAVMDLKRLRDLLAWFPAARRWLINMALQDYQPEVAVDVWHRIFPSSRAVRFNEMEYHLPRETLLPTLREVRQRLEQRHPGVFFPMEIRVVRGDDAWLSPFQGHDTSGSIAVHRYYEEDPLPLFRDVEPLYQPMGGRPHWGKMHSLTPQTLADRYPRFNDFVALQSRLDPQGRLLNPYLRTLLGHG</sequence>
<accession>A0A383XRI2</accession>
<dbReference type="Gene3D" id="1.10.45.10">
    <property type="entry name" value="Vanillyl-alcohol Oxidase, Chain A, domain 4"/>
    <property type="match status" value="1"/>
</dbReference>
<gene>
    <name evidence="4" type="ORF">DEH80_13510</name>
</gene>
<dbReference type="OrthoDB" id="9800184at2"/>
<dbReference type="Proteomes" id="UP000251800">
    <property type="component" value="Unassembled WGS sequence"/>
</dbReference>
<dbReference type="InterPro" id="IPR006094">
    <property type="entry name" value="Oxid_FAD_bind_N"/>
</dbReference>
<proteinExistence type="predicted"/>
<dbReference type="Pfam" id="PF04030">
    <property type="entry name" value="ALO"/>
    <property type="match status" value="1"/>
</dbReference>
<organism evidence="4 5">
    <name type="scientific">Abyssibacter profundi</name>
    <dbReference type="NCBI Taxonomy" id="2182787"/>
    <lineage>
        <taxon>Bacteria</taxon>
        <taxon>Pseudomonadati</taxon>
        <taxon>Pseudomonadota</taxon>
        <taxon>Gammaproteobacteria</taxon>
        <taxon>Chromatiales</taxon>
        <taxon>Oceanococcaceae</taxon>
        <taxon>Abyssibacter</taxon>
    </lineage>
</organism>
<keyword evidence="2" id="KW-0560">Oxidoreductase</keyword>
<dbReference type="PANTHER" id="PTHR43762:SF1">
    <property type="entry name" value="D-ARABINONO-1,4-LACTONE OXIDASE"/>
    <property type="match status" value="1"/>
</dbReference>
<dbReference type="Pfam" id="PF01565">
    <property type="entry name" value="FAD_binding_4"/>
    <property type="match status" value="1"/>
</dbReference>
<dbReference type="SUPFAM" id="SSF56176">
    <property type="entry name" value="FAD-binding/transporter-associated domain-like"/>
    <property type="match status" value="1"/>
</dbReference>
<dbReference type="PIRSF" id="PIRSF000136">
    <property type="entry name" value="LGO_GLO"/>
    <property type="match status" value="1"/>
</dbReference>
<dbReference type="PANTHER" id="PTHR43762">
    <property type="entry name" value="L-GULONOLACTONE OXIDASE"/>
    <property type="match status" value="1"/>
</dbReference>
<feature type="domain" description="FAD-binding PCMH-type" evidence="3">
    <location>
        <begin position="55"/>
        <end position="222"/>
    </location>
</feature>
<comment type="caution">
    <text evidence="4">The sequence shown here is derived from an EMBL/GenBank/DDBJ whole genome shotgun (WGS) entry which is preliminary data.</text>
</comment>
<dbReference type="InterPro" id="IPR016169">
    <property type="entry name" value="FAD-bd_PCMH_sub2"/>
</dbReference>
<dbReference type="GO" id="GO:0071949">
    <property type="term" value="F:FAD binding"/>
    <property type="evidence" value="ECO:0007669"/>
    <property type="project" value="InterPro"/>
</dbReference>
<dbReference type="RefSeq" id="WP_109721040.1">
    <property type="nucleotide sequence ID" value="NZ_QEQK01000012.1"/>
</dbReference>
<keyword evidence="1" id="KW-0285">Flavoprotein</keyword>
<dbReference type="InterPro" id="IPR016166">
    <property type="entry name" value="FAD-bd_PCMH"/>
</dbReference>
<dbReference type="GO" id="GO:0016020">
    <property type="term" value="C:membrane"/>
    <property type="evidence" value="ECO:0007669"/>
    <property type="project" value="InterPro"/>
</dbReference>
<dbReference type="Gene3D" id="3.30.465.10">
    <property type="match status" value="1"/>
</dbReference>
<protein>
    <submittedName>
        <fullName evidence="4">FAD-binding protein</fullName>
    </submittedName>
</protein>
<evidence type="ECO:0000313" key="4">
    <source>
        <dbReference type="EMBL" id="PWN55236.1"/>
    </source>
</evidence>
<dbReference type="InterPro" id="IPR007173">
    <property type="entry name" value="ALO_C"/>
</dbReference>